<evidence type="ECO:0000313" key="10">
    <source>
        <dbReference type="EMBL" id="WVX67380.1"/>
    </source>
</evidence>
<evidence type="ECO:0000256" key="1">
    <source>
        <dbReference type="ARBA" id="ARBA00013260"/>
    </source>
</evidence>
<dbReference type="EMBL" id="CP133270">
    <property type="protein sequence ID" value="WVX67380.1"/>
    <property type="molecule type" value="Genomic_DNA"/>
</dbReference>
<comment type="subunit">
    <text evidence="7">Monomer.</text>
</comment>
<dbReference type="NCBIfam" id="TIGR00447">
    <property type="entry name" value="pth"/>
    <property type="match status" value="1"/>
</dbReference>
<feature type="binding site" evidence="7">
    <location>
        <position position="66"/>
    </location>
    <ligand>
        <name>tRNA</name>
        <dbReference type="ChEBI" id="CHEBI:17843"/>
    </ligand>
</feature>
<feature type="binding site" evidence="7">
    <location>
        <position position="16"/>
    </location>
    <ligand>
        <name>tRNA</name>
        <dbReference type="ChEBI" id="CHEBI:17843"/>
    </ligand>
</feature>
<dbReference type="InterPro" id="IPR036416">
    <property type="entry name" value="Pept_tRNA_hydro_sf"/>
</dbReference>
<dbReference type="SUPFAM" id="SSF53178">
    <property type="entry name" value="Peptidyl-tRNA hydrolase-like"/>
    <property type="match status" value="1"/>
</dbReference>
<evidence type="ECO:0000256" key="5">
    <source>
        <dbReference type="ARBA" id="ARBA00038063"/>
    </source>
</evidence>
<dbReference type="Proteomes" id="UP001330434">
    <property type="component" value="Chromosome"/>
</dbReference>
<gene>
    <name evidence="7" type="primary">pth</name>
    <name evidence="10" type="ORF">Bealeia1_01581</name>
</gene>
<comment type="subcellular location">
    <subcellularLocation>
        <location evidence="7">Cytoplasm</location>
    </subcellularLocation>
</comment>
<evidence type="ECO:0000256" key="4">
    <source>
        <dbReference type="ARBA" id="ARBA00022884"/>
    </source>
</evidence>
<dbReference type="PROSITE" id="PS01196">
    <property type="entry name" value="PEPT_TRNA_HYDROL_2"/>
    <property type="match status" value="1"/>
</dbReference>
<protein>
    <recommendedName>
        <fullName evidence="6 7">Peptidyl-tRNA hydrolase</fullName>
        <shortName evidence="7">Pth</shortName>
        <ecNumber evidence="1 7">3.1.1.29</ecNumber>
    </recommendedName>
</protein>
<dbReference type="CDD" id="cd00462">
    <property type="entry name" value="PTH"/>
    <property type="match status" value="1"/>
</dbReference>
<evidence type="ECO:0000256" key="2">
    <source>
        <dbReference type="ARBA" id="ARBA00022555"/>
    </source>
</evidence>
<feature type="binding site" evidence="7">
    <location>
        <position position="68"/>
    </location>
    <ligand>
        <name>tRNA</name>
        <dbReference type="ChEBI" id="CHEBI:17843"/>
    </ligand>
</feature>
<dbReference type="GO" id="GO:0016787">
    <property type="term" value="F:hydrolase activity"/>
    <property type="evidence" value="ECO:0007669"/>
    <property type="project" value="UniProtKB-KW"/>
</dbReference>
<dbReference type="HAMAP" id="MF_00083">
    <property type="entry name" value="Pept_tRNA_hydro_bact"/>
    <property type="match status" value="1"/>
</dbReference>
<evidence type="ECO:0000256" key="9">
    <source>
        <dbReference type="RuleBase" id="RU004320"/>
    </source>
</evidence>
<keyword evidence="3 7" id="KW-0378">Hydrolase</keyword>
<keyword evidence="4 7" id="KW-0694">RNA-binding</keyword>
<sequence length="192" mass="21206">MSTPLFVGLGNPGSQYAKTRHNVGFLCVDEMMSSYGFSAPKSKEGGLLSEGFIDGQKVLIFKPLSYMNLSGSPVGRISQFYKIPTEKIFVFHDDLDLAPGKIKMKQGGGHGGHNGLKSLDSHIGKNYWRIRLGIGHPGHKDMVSDYVLHPFSKKEMMDLGPLLSTIADEAHLLYTHPEQFISRVYHTLGQGE</sequence>
<dbReference type="RefSeq" id="WP_331256141.1">
    <property type="nucleotide sequence ID" value="NZ_CP133270.1"/>
</dbReference>
<feature type="binding site" evidence="7">
    <location>
        <position position="114"/>
    </location>
    <ligand>
        <name>tRNA</name>
        <dbReference type="ChEBI" id="CHEBI:17843"/>
    </ligand>
</feature>
<feature type="active site" description="Proton acceptor" evidence="7">
    <location>
        <position position="21"/>
    </location>
</feature>
<dbReference type="EC" id="3.1.1.29" evidence="1 7"/>
<evidence type="ECO:0000256" key="8">
    <source>
        <dbReference type="RuleBase" id="RU000673"/>
    </source>
</evidence>
<dbReference type="PANTHER" id="PTHR17224">
    <property type="entry name" value="PEPTIDYL-TRNA HYDROLASE"/>
    <property type="match status" value="1"/>
</dbReference>
<dbReference type="InterPro" id="IPR018171">
    <property type="entry name" value="Pept_tRNA_hydro_CS"/>
</dbReference>
<comment type="function">
    <text evidence="7">Hydrolyzes ribosome-free peptidyl-tRNAs (with 1 or more amino acids incorporated), which drop off the ribosome during protein synthesis, or as a result of ribosome stalling.</text>
</comment>
<dbReference type="Pfam" id="PF01195">
    <property type="entry name" value="Pept_tRNA_hydro"/>
    <property type="match status" value="1"/>
</dbReference>
<accession>A0ABZ2C831</accession>
<evidence type="ECO:0000256" key="3">
    <source>
        <dbReference type="ARBA" id="ARBA00022801"/>
    </source>
</evidence>
<dbReference type="Gene3D" id="3.40.50.1470">
    <property type="entry name" value="Peptidyl-tRNA hydrolase"/>
    <property type="match status" value="1"/>
</dbReference>
<keyword evidence="7" id="KW-0963">Cytoplasm</keyword>
<keyword evidence="2 7" id="KW-0820">tRNA-binding</keyword>
<feature type="site" description="Stabilizes the basic form of H active site to accept a proton" evidence="7">
    <location>
        <position position="93"/>
    </location>
</feature>
<name>A0ABZ2C831_9PROT</name>
<dbReference type="PANTHER" id="PTHR17224:SF1">
    <property type="entry name" value="PEPTIDYL-TRNA HYDROLASE"/>
    <property type="match status" value="1"/>
</dbReference>
<reference evidence="10 11" key="1">
    <citation type="journal article" date="2024" name="Environ. Microbiol.">
        <title>Novel evolutionary insights on the interactions of the Holosporales (Alphaproteobacteria) with eukaryotic hosts from comparative genomics.</title>
        <authorList>
            <person name="Giovannini M."/>
            <person name="Petroni G."/>
            <person name="Castelli M."/>
        </authorList>
    </citation>
    <scope>NUCLEOTIDE SEQUENCE [LARGE SCALE GENOMIC DNA]</scope>
    <source>
        <strain evidence="10 11">US_Bl 15I1</strain>
    </source>
</reference>
<feature type="site" description="Discriminates between blocked and unblocked aminoacyl-tRNA" evidence="7">
    <location>
        <position position="11"/>
    </location>
</feature>
<comment type="similarity">
    <text evidence="5 7 9">Belongs to the PTH family.</text>
</comment>
<dbReference type="PROSITE" id="PS01195">
    <property type="entry name" value="PEPT_TRNA_HYDROL_1"/>
    <property type="match status" value="1"/>
</dbReference>
<dbReference type="InterPro" id="IPR001328">
    <property type="entry name" value="Pept_tRNA_hydro"/>
</dbReference>
<keyword evidence="11" id="KW-1185">Reference proteome</keyword>
<evidence type="ECO:0000313" key="11">
    <source>
        <dbReference type="Proteomes" id="UP001330434"/>
    </source>
</evidence>
<comment type="catalytic activity">
    <reaction evidence="7 8">
        <text>an N-acyl-L-alpha-aminoacyl-tRNA + H2O = an N-acyl-L-amino acid + a tRNA + H(+)</text>
        <dbReference type="Rhea" id="RHEA:54448"/>
        <dbReference type="Rhea" id="RHEA-COMP:10123"/>
        <dbReference type="Rhea" id="RHEA-COMP:13883"/>
        <dbReference type="ChEBI" id="CHEBI:15377"/>
        <dbReference type="ChEBI" id="CHEBI:15378"/>
        <dbReference type="ChEBI" id="CHEBI:59874"/>
        <dbReference type="ChEBI" id="CHEBI:78442"/>
        <dbReference type="ChEBI" id="CHEBI:138191"/>
        <dbReference type="EC" id="3.1.1.29"/>
    </reaction>
</comment>
<organism evidence="10 11">
    <name type="scientific">Candidatus Bealeia paramacronuclearis</name>
    <dbReference type="NCBI Taxonomy" id="1921001"/>
    <lineage>
        <taxon>Bacteria</taxon>
        <taxon>Pseudomonadati</taxon>
        <taxon>Pseudomonadota</taxon>
        <taxon>Alphaproteobacteria</taxon>
        <taxon>Holosporales</taxon>
        <taxon>Holosporaceae</taxon>
        <taxon>Candidatus Bealeia</taxon>
    </lineage>
</organism>
<evidence type="ECO:0000256" key="7">
    <source>
        <dbReference type="HAMAP-Rule" id="MF_00083"/>
    </source>
</evidence>
<evidence type="ECO:0000256" key="6">
    <source>
        <dbReference type="ARBA" id="ARBA00050038"/>
    </source>
</evidence>
<comment type="function">
    <text evidence="7">Catalyzes the release of premature peptidyl moieties from peptidyl-tRNA molecules trapped in stalled 50S ribosomal subunits, and thus maintains levels of free tRNAs and 50S ribosomes.</text>
</comment>
<proteinExistence type="inferred from homology"/>